<organism evidence="3 4">
    <name type="scientific">Coffea arabica</name>
    <name type="common">Arabian coffee</name>
    <dbReference type="NCBI Taxonomy" id="13443"/>
    <lineage>
        <taxon>Eukaryota</taxon>
        <taxon>Viridiplantae</taxon>
        <taxon>Streptophyta</taxon>
        <taxon>Embryophyta</taxon>
        <taxon>Tracheophyta</taxon>
        <taxon>Spermatophyta</taxon>
        <taxon>Magnoliopsida</taxon>
        <taxon>eudicotyledons</taxon>
        <taxon>Gunneridae</taxon>
        <taxon>Pentapetalae</taxon>
        <taxon>asterids</taxon>
        <taxon>lamiids</taxon>
        <taxon>Gentianales</taxon>
        <taxon>Rubiaceae</taxon>
        <taxon>Ixoroideae</taxon>
        <taxon>Gardenieae complex</taxon>
        <taxon>Bertiereae - Coffeeae clade</taxon>
        <taxon>Coffeeae</taxon>
        <taxon>Coffea</taxon>
    </lineage>
</organism>
<keyword evidence="2" id="KW-1133">Transmembrane helix</keyword>
<sequence length="179" mass="19825">MDRGCQNYVVYPVICFLALNLTLSLLVMQSDGRYLRPSDHGLSYQDTAEPTKETDPEMLSFFNNGKRVSLPEAKNLTTGAGSAGGFSPGSDPAAAAWWRNREKKRSRDIHKNHVREILLISSLVCGLGGVVLLVVSAFLFILRYRKQRPQLEVQRSKESKDRSVSTSASASQLPLALKN</sequence>
<feature type="region of interest" description="Disordered" evidence="1">
    <location>
        <begin position="151"/>
        <end position="179"/>
    </location>
</feature>
<evidence type="ECO:0000313" key="3">
    <source>
        <dbReference type="Proteomes" id="UP001652660"/>
    </source>
</evidence>
<dbReference type="GeneID" id="113707834"/>
<evidence type="ECO:0000256" key="2">
    <source>
        <dbReference type="SAM" id="Phobius"/>
    </source>
</evidence>
<accession>A0A6P6U5H8</accession>
<keyword evidence="2" id="KW-0472">Membrane</keyword>
<name>A0A6P6U5H8_COFAR</name>
<gene>
    <name evidence="4" type="primary">LOC113707834</name>
</gene>
<dbReference type="PANTHER" id="PTHR37189">
    <property type="entry name" value="CONCANAVALIN A-LIKE LECTIN/GLUCANASE DOMAIN-CONTAINING PROTEIN-RELATED"/>
    <property type="match status" value="1"/>
</dbReference>
<feature type="compositionally biased region" description="Basic and acidic residues" evidence="1">
    <location>
        <begin position="154"/>
        <end position="163"/>
    </location>
</feature>
<dbReference type="Proteomes" id="UP001652660">
    <property type="component" value="Chromosome 9e"/>
</dbReference>
<feature type="transmembrane region" description="Helical" evidence="2">
    <location>
        <begin position="9"/>
        <end position="28"/>
    </location>
</feature>
<dbReference type="AlphaFoldDB" id="A0A6P6U5H8"/>
<protein>
    <submittedName>
        <fullName evidence="4">Uncharacterized protein</fullName>
    </submittedName>
</protein>
<evidence type="ECO:0000313" key="4">
    <source>
        <dbReference type="RefSeq" id="XP_027085970.2"/>
    </source>
</evidence>
<dbReference type="PANTHER" id="PTHR37189:SF4">
    <property type="entry name" value="TRANSMEMBRANE PROTEIN"/>
    <property type="match status" value="1"/>
</dbReference>
<dbReference type="OrthoDB" id="1107534at2759"/>
<keyword evidence="2" id="KW-0812">Transmembrane</keyword>
<reference evidence="3" key="1">
    <citation type="journal article" date="2025" name="Foods">
        <title>Unveiling the Microbial Signatures of Arabica Coffee Cherries: Insights into Ripeness Specific Diversity, Functional Traits, and Implications for Quality and Safety.</title>
        <authorList>
            <consortium name="RefSeq"/>
            <person name="Tenea G.N."/>
            <person name="Cifuentes V."/>
            <person name="Reyes P."/>
            <person name="Cevallos-Vallejos M."/>
        </authorList>
    </citation>
    <scope>NUCLEOTIDE SEQUENCE [LARGE SCALE GENOMIC DNA]</scope>
</reference>
<keyword evidence="3" id="KW-1185">Reference proteome</keyword>
<reference evidence="4" key="2">
    <citation type="submission" date="2025-08" db="UniProtKB">
        <authorList>
            <consortium name="RefSeq"/>
        </authorList>
    </citation>
    <scope>IDENTIFICATION</scope>
    <source>
        <tissue evidence="4">Leaves</tissue>
    </source>
</reference>
<proteinExistence type="predicted"/>
<dbReference type="RefSeq" id="XP_027085970.2">
    <property type="nucleotide sequence ID" value="XM_027230169.2"/>
</dbReference>
<evidence type="ECO:0000256" key="1">
    <source>
        <dbReference type="SAM" id="MobiDB-lite"/>
    </source>
</evidence>
<feature type="transmembrane region" description="Helical" evidence="2">
    <location>
        <begin position="117"/>
        <end position="142"/>
    </location>
</feature>